<comment type="caution">
    <text evidence="1">The sequence shown here is derived from an EMBL/GenBank/DDBJ whole genome shotgun (WGS) entry which is preliminary data.</text>
</comment>
<dbReference type="SUPFAM" id="SSF51735">
    <property type="entry name" value="NAD(P)-binding Rossmann-fold domains"/>
    <property type="match status" value="1"/>
</dbReference>
<dbReference type="InterPro" id="IPR002347">
    <property type="entry name" value="SDR_fam"/>
</dbReference>
<protein>
    <recommendedName>
        <fullName evidence="3">DCXR</fullName>
    </recommendedName>
</protein>
<name>A0A7J7K8J5_BUGNE</name>
<dbReference type="OrthoDB" id="47007at2759"/>
<dbReference type="AlphaFoldDB" id="A0A7J7K8J5"/>
<dbReference type="PANTHER" id="PTHR43975">
    <property type="entry name" value="ZGC:101858"/>
    <property type="match status" value="1"/>
</dbReference>
<dbReference type="PANTHER" id="PTHR43975:SF2">
    <property type="entry name" value="EG:BACR7A4.14 PROTEIN-RELATED"/>
    <property type="match status" value="1"/>
</dbReference>
<organism evidence="1 2">
    <name type="scientific">Bugula neritina</name>
    <name type="common">Brown bryozoan</name>
    <name type="synonym">Sertularia neritina</name>
    <dbReference type="NCBI Taxonomy" id="10212"/>
    <lineage>
        <taxon>Eukaryota</taxon>
        <taxon>Metazoa</taxon>
        <taxon>Spiralia</taxon>
        <taxon>Lophotrochozoa</taxon>
        <taxon>Bryozoa</taxon>
        <taxon>Gymnolaemata</taxon>
        <taxon>Cheilostomatida</taxon>
        <taxon>Flustrina</taxon>
        <taxon>Buguloidea</taxon>
        <taxon>Bugulidae</taxon>
        <taxon>Bugula</taxon>
    </lineage>
</organism>
<evidence type="ECO:0000313" key="2">
    <source>
        <dbReference type="Proteomes" id="UP000593567"/>
    </source>
</evidence>
<dbReference type="Pfam" id="PF13561">
    <property type="entry name" value="adh_short_C2"/>
    <property type="match status" value="1"/>
</dbReference>
<dbReference type="PRINTS" id="PR00081">
    <property type="entry name" value="GDHRDH"/>
</dbReference>
<dbReference type="Proteomes" id="UP000593567">
    <property type="component" value="Unassembled WGS sequence"/>
</dbReference>
<evidence type="ECO:0000313" key="1">
    <source>
        <dbReference type="EMBL" id="KAF6033886.1"/>
    </source>
</evidence>
<proteinExistence type="predicted"/>
<gene>
    <name evidence="1" type="ORF">EB796_007808</name>
</gene>
<reference evidence="1" key="1">
    <citation type="submission" date="2020-06" db="EMBL/GenBank/DDBJ databases">
        <title>Draft genome of Bugula neritina, a colonial animal packing powerful symbionts and potential medicines.</title>
        <authorList>
            <person name="Rayko M."/>
        </authorList>
    </citation>
    <scope>NUCLEOTIDE SEQUENCE [LARGE SCALE GENOMIC DNA]</scope>
    <source>
        <strain evidence="1">Kwan_BN1</strain>
    </source>
</reference>
<dbReference type="InterPro" id="IPR036291">
    <property type="entry name" value="NAD(P)-bd_dom_sf"/>
</dbReference>
<dbReference type="Gene3D" id="3.40.50.720">
    <property type="entry name" value="NAD(P)-binding Rossmann-like Domain"/>
    <property type="match status" value="1"/>
</dbReference>
<sequence length="111" mass="12161">MVGSSRSLAYSMSKSMIDQFTRCVALDLAPKQVRVNSVNPGIILTEMVRNIVPAEHLDAFMRETYKIYPLGKVAEAVDVAKMIAFLASSECSFTTGTRNTVDSGFHVACPR</sequence>
<accession>A0A7J7K8J5</accession>
<evidence type="ECO:0008006" key="3">
    <source>
        <dbReference type="Google" id="ProtNLM"/>
    </source>
</evidence>
<dbReference type="EMBL" id="VXIV02001211">
    <property type="protein sequence ID" value="KAF6033886.1"/>
    <property type="molecule type" value="Genomic_DNA"/>
</dbReference>
<keyword evidence="2" id="KW-1185">Reference proteome</keyword>